<evidence type="ECO:0000259" key="3">
    <source>
        <dbReference type="PROSITE" id="PS51272"/>
    </source>
</evidence>
<name>A0A9D1PQ96_9FIRM</name>
<gene>
    <name evidence="4" type="ORF">H9900_02610</name>
</gene>
<accession>A0A9D1PQ96</accession>
<feature type="domain" description="SLH" evidence="3">
    <location>
        <begin position="282"/>
        <end position="339"/>
    </location>
</feature>
<dbReference type="EMBL" id="DXIJ01000053">
    <property type="protein sequence ID" value="HIV85685.1"/>
    <property type="molecule type" value="Genomic_DNA"/>
</dbReference>
<dbReference type="InterPro" id="IPR001119">
    <property type="entry name" value="SLH_dom"/>
</dbReference>
<reference evidence="4" key="1">
    <citation type="journal article" date="2021" name="PeerJ">
        <title>Extensive microbial diversity within the chicken gut microbiome revealed by metagenomics and culture.</title>
        <authorList>
            <person name="Gilroy R."/>
            <person name="Ravi A."/>
            <person name="Getino M."/>
            <person name="Pursley I."/>
            <person name="Horton D.L."/>
            <person name="Alikhan N.F."/>
            <person name="Baker D."/>
            <person name="Gharbi K."/>
            <person name="Hall N."/>
            <person name="Watson M."/>
            <person name="Adriaenssens E.M."/>
            <person name="Foster-Nyarko E."/>
            <person name="Jarju S."/>
            <person name="Secka A."/>
            <person name="Antonio M."/>
            <person name="Oren A."/>
            <person name="Chaudhuri R.R."/>
            <person name="La Ragione R."/>
            <person name="Hildebrand F."/>
            <person name="Pallen M.J."/>
        </authorList>
    </citation>
    <scope>NUCLEOTIDE SEQUENCE</scope>
    <source>
        <strain evidence="4">5790</strain>
    </source>
</reference>
<dbReference type="Pfam" id="PF00395">
    <property type="entry name" value="SLH"/>
    <property type="match status" value="2"/>
</dbReference>
<dbReference type="AlphaFoldDB" id="A0A9D1PQ96"/>
<protein>
    <submittedName>
        <fullName evidence="4">S-layer homology domain-containing protein</fullName>
    </submittedName>
</protein>
<dbReference type="Proteomes" id="UP000824162">
    <property type="component" value="Unassembled WGS sequence"/>
</dbReference>
<feature type="signal peptide" evidence="2">
    <location>
        <begin position="1"/>
        <end position="28"/>
    </location>
</feature>
<proteinExistence type="predicted"/>
<keyword evidence="1" id="KW-0677">Repeat</keyword>
<evidence type="ECO:0000256" key="1">
    <source>
        <dbReference type="ARBA" id="ARBA00022737"/>
    </source>
</evidence>
<reference evidence="4" key="2">
    <citation type="submission" date="2021-04" db="EMBL/GenBank/DDBJ databases">
        <authorList>
            <person name="Gilroy R."/>
        </authorList>
    </citation>
    <scope>NUCLEOTIDE SEQUENCE</scope>
    <source>
        <strain evidence="4">5790</strain>
    </source>
</reference>
<evidence type="ECO:0000313" key="4">
    <source>
        <dbReference type="EMBL" id="HIV85685.1"/>
    </source>
</evidence>
<comment type="caution">
    <text evidence="4">The sequence shown here is derived from an EMBL/GenBank/DDBJ whole genome shotgun (WGS) entry which is preliminary data.</text>
</comment>
<evidence type="ECO:0000256" key="2">
    <source>
        <dbReference type="SAM" id="SignalP"/>
    </source>
</evidence>
<dbReference type="PROSITE" id="PS51272">
    <property type="entry name" value="SLH"/>
    <property type="match status" value="2"/>
</dbReference>
<dbReference type="PROSITE" id="PS51257">
    <property type="entry name" value="PROKAR_LIPOPROTEIN"/>
    <property type="match status" value="1"/>
</dbReference>
<dbReference type="InterPro" id="IPR051465">
    <property type="entry name" value="Cell_Envelope_Struct_Comp"/>
</dbReference>
<sequence length="537" mass="59652">MKKFKRITAIAAAACVMTACLGMQCVWGSEAVTSEDVRSLIYENTLSGSEHCEEMLEQDYYPDDDMANPVKAGSIIEPEKAVLSLGHAYSITSYYDNGAESFEEAMELCGQSGGLSERYLMPSGESESGVDLAYALSRTDFGDEEYVYFYMGSPFYLSDENIEKIASAVNKFSLGVPDKIYFFNLDPSVYVKTASGEYIIPLEERMNVFTEYLGEAESCLEAFVPVSISEFNDYTKGFELSQTEARQKLLEKLREAAPEYKTIDELRRYDSTENTDSFSKYLGTAPQYSDISQNMAAVTNQLTELGVITGNGGKFFPNDNVTRGEFSAMVCRLFELSSDGGGSFSDIPEGYWAEQYIRTLADKGVLSGFDDGTFRPDDGITYEQAFKILEYMMGYVISDGYPTQTNLTAVRLGWTDDLSSFDSGSPMTRIELACVLSRVIDTHMTTRDVYISEFGLHTYMYTDITLAEYLGDKPLRGALITNAEKMDEYDEQAEQRYAELCGGVIDEFNRMTGVNMSRGISGGISYTVSPGSSTARI</sequence>
<keyword evidence="2" id="KW-0732">Signal</keyword>
<dbReference type="PANTHER" id="PTHR43308">
    <property type="entry name" value="OUTER MEMBRANE PROTEIN ALPHA-RELATED"/>
    <property type="match status" value="1"/>
</dbReference>
<feature type="chain" id="PRO_5038476982" evidence="2">
    <location>
        <begin position="29"/>
        <end position="537"/>
    </location>
</feature>
<evidence type="ECO:0000313" key="5">
    <source>
        <dbReference type="Proteomes" id="UP000824162"/>
    </source>
</evidence>
<organism evidence="4 5">
    <name type="scientific">Candidatus Monoglobus merdigallinarum</name>
    <dbReference type="NCBI Taxonomy" id="2838698"/>
    <lineage>
        <taxon>Bacteria</taxon>
        <taxon>Bacillati</taxon>
        <taxon>Bacillota</taxon>
        <taxon>Clostridia</taxon>
        <taxon>Monoglobales</taxon>
        <taxon>Monoglobaceae</taxon>
        <taxon>Monoglobus</taxon>
    </lineage>
</organism>
<feature type="domain" description="SLH" evidence="3">
    <location>
        <begin position="340"/>
        <end position="403"/>
    </location>
</feature>